<gene>
    <name evidence="2" type="ORF">PAPOLLO_LOCUS11969</name>
</gene>
<evidence type="ECO:0000256" key="1">
    <source>
        <dbReference type="SAM" id="Coils"/>
    </source>
</evidence>
<dbReference type="Proteomes" id="UP000691718">
    <property type="component" value="Unassembled WGS sequence"/>
</dbReference>
<sequence>MKDENEDIMKLIEEEKVKNYDEQRNELRLEAKELIQKIQEENVKNYNIKRKKATEYKVGDYVAIKRTQFTQESKLYPKYLGPFAVTAKKHHERDITDTKRV</sequence>
<feature type="coiled-coil region" evidence="1">
    <location>
        <begin position="10"/>
        <end position="44"/>
    </location>
</feature>
<dbReference type="AlphaFoldDB" id="A0A8S3WZP0"/>
<organism evidence="2 3">
    <name type="scientific">Parnassius apollo</name>
    <name type="common">Apollo butterfly</name>
    <name type="synonym">Papilio apollo</name>
    <dbReference type="NCBI Taxonomy" id="110799"/>
    <lineage>
        <taxon>Eukaryota</taxon>
        <taxon>Metazoa</taxon>
        <taxon>Ecdysozoa</taxon>
        <taxon>Arthropoda</taxon>
        <taxon>Hexapoda</taxon>
        <taxon>Insecta</taxon>
        <taxon>Pterygota</taxon>
        <taxon>Neoptera</taxon>
        <taxon>Endopterygota</taxon>
        <taxon>Lepidoptera</taxon>
        <taxon>Glossata</taxon>
        <taxon>Ditrysia</taxon>
        <taxon>Papilionoidea</taxon>
        <taxon>Papilionidae</taxon>
        <taxon>Parnassiinae</taxon>
        <taxon>Parnassini</taxon>
        <taxon>Parnassius</taxon>
        <taxon>Parnassius</taxon>
    </lineage>
</organism>
<dbReference type="OrthoDB" id="3863715at2759"/>
<keyword evidence="1" id="KW-0175">Coiled coil</keyword>
<name>A0A8S3WZP0_PARAO</name>
<protein>
    <submittedName>
        <fullName evidence="2">(apollo) hypothetical protein</fullName>
    </submittedName>
</protein>
<evidence type="ECO:0000313" key="3">
    <source>
        <dbReference type="Proteomes" id="UP000691718"/>
    </source>
</evidence>
<proteinExistence type="predicted"/>
<comment type="caution">
    <text evidence="2">The sequence shown here is derived from an EMBL/GenBank/DDBJ whole genome shotgun (WGS) entry which is preliminary data.</text>
</comment>
<keyword evidence="3" id="KW-1185">Reference proteome</keyword>
<evidence type="ECO:0000313" key="2">
    <source>
        <dbReference type="EMBL" id="CAG4990510.1"/>
    </source>
</evidence>
<reference evidence="2" key="1">
    <citation type="submission" date="2021-04" db="EMBL/GenBank/DDBJ databases">
        <authorList>
            <person name="Tunstrom K."/>
        </authorList>
    </citation>
    <scope>NUCLEOTIDE SEQUENCE</scope>
</reference>
<accession>A0A8S3WZP0</accession>
<dbReference type="EMBL" id="CAJQZP010000874">
    <property type="protein sequence ID" value="CAG4990510.1"/>
    <property type="molecule type" value="Genomic_DNA"/>
</dbReference>